<feature type="transmembrane region" description="Helical" evidence="1">
    <location>
        <begin position="87"/>
        <end position="105"/>
    </location>
</feature>
<evidence type="ECO:0000313" key="3">
    <source>
        <dbReference type="EMBL" id="MFD1788151.1"/>
    </source>
</evidence>
<comment type="caution">
    <text evidence="3">The sequence shown here is derived from an EMBL/GenBank/DDBJ whole genome shotgun (WGS) entry which is preliminary data.</text>
</comment>
<keyword evidence="4" id="KW-1185">Reference proteome</keyword>
<name>A0ABW4NEA7_9SPHN</name>
<keyword evidence="3" id="KW-0012">Acyltransferase</keyword>
<feature type="transmembrane region" description="Helical" evidence="1">
    <location>
        <begin position="336"/>
        <end position="355"/>
    </location>
</feature>
<feature type="transmembrane region" description="Helical" evidence="1">
    <location>
        <begin position="141"/>
        <end position="162"/>
    </location>
</feature>
<reference evidence="4" key="1">
    <citation type="journal article" date="2019" name="Int. J. Syst. Evol. Microbiol.">
        <title>The Global Catalogue of Microorganisms (GCM) 10K type strain sequencing project: providing services to taxonomists for standard genome sequencing and annotation.</title>
        <authorList>
            <consortium name="The Broad Institute Genomics Platform"/>
            <consortium name="The Broad Institute Genome Sequencing Center for Infectious Disease"/>
            <person name="Wu L."/>
            <person name="Ma J."/>
        </authorList>
    </citation>
    <scope>NUCLEOTIDE SEQUENCE [LARGE SCALE GENOMIC DNA]</scope>
    <source>
        <strain evidence="4">Q85</strain>
    </source>
</reference>
<dbReference type="InterPro" id="IPR050623">
    <property type="entry name" value="Glucan_succinyl_AcylTrfase"/>
</dbReference>
<feature type="domain" description="Acyltransferase 3" evidence="2">
    <location>
        <begin position="5"/>
        <end position="356"/>
    </location>
</feature>
<dbReference type="GO" id="GO:0016746">
    <property type="term" value="F:acyltransferase activity"/>
    <property type="evidence" value="ECO:0007669"/>
    <property type="project" value="UniProtKB-KW"/>
</dbReference>
<feature type="transmembrane region" description="Helical" evidence="1">
    <location>
        <begin position="174"/>
        <end position="197"/>
    </location>
</feature>
<feature type="transmembrane region" description="Helical" evidence="1">
    <location>
        <begin position="240"/>
        <end position="260"/>
    </location>
</feature>
<evidence type="ECO:0000256" key="1">
    <source>
        <dbReference type="SAM" id="Phobius"/>
    </source>
</evidence>
<organism evidence="3 4">
    <name type="scientific">Sphingomonas floccifaciens</name>
    <dbReference type="NCBI Taxonomy" id="1844115"/>
    <lineage>
        <taxon>Bacteria</taxon>
        <taxon>Pseudomonadati</taxon>
        <taxon>Pseudomonadota</taxon>
        <taxon>Alphaproteobacteria</taxon>
        <taxon>Sphingomonadales</taxon>
        <taxon>Sphingomonadaceae</taxon>
        <taxon>Sphingomonas</taxon>
    </lineage>
</organism>
<keyword evidence="1" id="KW-1133">Transmembrane helix</keyword>
<sequence length="385" mass="43417">MARHYGMDWLRIGAFALLILYHIAMVFVPWPYHVKAVRTVDWVTVPMALTSPWRLTLLFLVSGYASRAIVTRSPGLWRFVRSRTSRLLVPLAFGVVVIVPPQAWVELVTQHGYTGGYLHFWATEFFDFDTLAGIALPTWNHLWFVGYLWLYTLALALLLSLPRPKAVQAGFDRLFGGVAVLWLPILYLLLAQVFVFRRWADTHDVLHDGIAHLGFFPAFLFGFLLAAAPNTMAALVRWRWVSLALAAVGYAIVGGVAWVWPGVSSPPSWIAEQTLWARQLQCWATIAALIGIAEAHLNRDHPWRATLAEGVFPFYLVHQTIIVLVGYWLRPTGWPLWSQFLILVAATCVGCGAFYRIGREVAPLRPLIGLRPRPRFASTTPHTTL</sequence>
<dbReference type="PANTHER" id="PTHR36927">
    <property type="entry name" value="BLR4337 PROTEIN"/>
    <property type="match status" value="1"/>
</dbReference>
<dbReference type="EMBL" id="JBHUFC010000003">
    <property type="protein sequence ID" value="MFD1788151.1"/>
    <property type="molecule type" value="Genomic_DNA"/>
</dbReference>
<proteinExistence type="predicted"/>
<keyword evidence="3" id="KW-0808">Transferase</keyword>
<feature type="transmembrane region" description="Helical" evidence="1">
    <location>
        <begin position="310"/>
        <end position="330"/>
    </location>
</feature>
<gene>
    <name evidence="3" type="ORF">ACFSC3_11260</name>
</gene>
<evidence type="ECO:0000259" key="2">
    <source>
        <dbReference type="Pfam" id="PF01757"/>
    </source>
</evidence>
<feature type="transmembrane region" description="Helical" evidence="1">
    <location>
        <begin position="280"/>
        <end position="298"/>
    </location>
</feature>
<keyword evidence="1" id="KW-0472">Membrane</keyword>
<dbReference type="RefSeq" id="WP_380940519.1">
    <property type="nucleotide sequence ID" value="NZ_JBHUFC010000003.1"/>
</dbReference>
<feature type="transmembrane region" description="Helical" evidence="1">
    <location>
        <begin position="209"/>
        <end position="228"/>
    </location>
</feature>
<dbReference type="Proteomes" id="UP001597283">
    <property type="component" value="Unassembled WGS sequence"/>
</dbReference>
<keyword evidence="1" id="KW-0812">Transmembrane</keyword>
<accession>A0ABW4NEA7</accession>
<dbReference type="PANTHER" id="PTHR36927:SF3">
    <property type="entry name" value="GLUCANS BIOSYNTHESIS PROTEIN C"/>
    <property type="match status" value="1"/>
</dbReference>
<evidence type="ECO:0000313" key="4">
    <source>
        <dbReference type="Proteomes" id="UP001597283"/>
    </source>
</evidence>
<protein>
    <submittedName>
        <fullName evidence="3">Acyltransferase family protein</fullName>
    </submittedName>
</protein>
<dbReference type="InterPro" id="IPR002656">
    <property type="entry name" value="Acyl_transf_3_dom"/>
</dbReference>
<feature type="transmembrane region" description="Helical" evidence="1">
    <location>
        <begin position="12"/>
        <end position="32"/>
    </location>
</feature>
<feature type="transmembrane region" description="Helical" evidence="1">
    <location>
        <begin position="44"/>
        <end position="66"/>
    </location>
</feature>
<dbReference type="Pfam" id="PF01757">
    <property type="entry name" value="Acyl_transf_3"/>
    <property type="match status" value="1"/>
</dbReference>